<evidence type="ECO:0000259" key="14">
    <source>
        <dbReference type="PROSITE" id="PS50109"/>
    </source>
</evidence>
<evidence type="ECO:0000256" key="8">
    <source>
        <dbReference type="ARBA" id="ARBA00022777"/>
    </source>
</evidence>
<reference evidence="15 16" key="1">
    <citation type="submission" date="2020-02" db="EMBL/GenBank/DDBJ databases">
        <title>Aliifodinibius halophilus 2W32, complete genome.</title>
        <authorList>
            <person name="Li Y."/>
            <person name="Wu S."/>
        </authorList>
    </citation>
    <scope>NUCLEOTIDE SEQUENCE [LARGE SCALE GENOMIC DNA]</scope>
    <source>
        <strain evidence="15 16">2W32</strain>
    </source>
</reference>
<keyword evidence="5" id="KW-0597">Phosphoprotein</keyword>
<dbReference type="Pfam" id="PF02518">
    <property type="entry name" value="HATPase_c"/>
    <property type="match status" value="1"/>
</dbReference>
<evidence type="ECO:0000256" key="7">
    <source>
        <dbReference type="ARBA" id="ARBA00022741"/>
    </source>
</evidence>
<dbReference type="SMART" id="SM00388">
    <property type="entry name" value="HisKA"/>
    <property type="match status" value="1"/>
</dbReference>
<accession>A0A6M1SUF3</accession>
<feature type="region of interest" description="Disordered" evidence="12">
    <location>
        <begin position="540"/>
        <end position="566"/>
    </location>
</feature>
<dbReference type="GO" id="GO:0005524">
    <property type="term" value="F:ATP binding"/>
    <property type="evidence" value="ECO:0007669"/>
    <property type="project" value="UniProtKB-KW"/>
</dbReference>
<feature type="compositionally biased region" description="Polar residues" evidence="12">
    <location>
        <begin position="544"/>
        <end position="555"/>
    </location>
</feature>
<keyword evidence="10" id="KW-0902">Two-component regulatory system</keyword>
<dbReference type="Gene3D" id="3.30.565.10">
    <property type="entry name" value="Histidine kinase-like ATPase, C-terminal domain"/>
    <property type="match status" value="1"/>
</dbReference>
<dbReference type="InterPro" id="IPR004358">
    <property type="entry name" value="Sig_transdc_His_kin-like_C"/>
</dbReference>
<dbReference type="SMART" id="SM00387">
    <property type="entry name" value="HATPase_c"/>
    <property type="match status" value="1"/>
</dbReference>
<dbReference type="Pfam" id="PF00512">
    <property type="entry name" value="HisKA"/>
    <property type="match status" value="1"/>
</dbReference>
<dbReference type="PANTHER" id="PTHR43547:SF2">
    <property type="entry name" value="HYBRID SIGNAL TRANSDUCTION HISTIDINE KINASE C"/>
    <property type="match status" value="1"/>
</dbReference>
<dbReference type="InterPro" id="IPR036097">
    <property type="entry name" value="HisK_dim/P_sf"/>
</dbReference>
<dbReference type="InterPro" id="IPR003661">
    <property type="entry name" value="HisK_dim/P_dom"/>
</dbReference>
<dbReference type="PRINTS" id="PR00344">
    <property type="entry name" value="BCTRLSENSOR"/>
</dbReference>
<evidence type="ECO:0000256" key="1">
    <source>
        <dbReference type="ARBA" id="ARBA00000085"/>
    </source>
</evidence>
<evidence type="ECO:0000313" key="15">
    <source>
        <dbReference type="EMBL" id="NGP87588.1"/>
    </source>
</evidence>
<keyword evidence="7" id="KW-0547">Nucleotide-binding</keyword>
<evidence type="ECO:0000256" key="9">
    <source>
        <dbReference type="ARBA" id="ARBA00022840"/>
    </source>
</evidence>
<organism evidence="15 16">
    <name type="scientific">Fodinibius halophilus</name>
    <dbReference type="NCBI Taxonomy" id="1736908"/>
    <lineage>
        <taxon>Bacteria</taxon>
        <taxon>Pseudomonadati</taxon>
        <taxon>Balneolota</taxon>
        <taxon>Balneolia</taxon>
        <taxon>Balneolales</taxon>
        <taxon>Balneolaceae</taxon>
        <taxon>Fodinibius</taxon>
    </lineage>
</organism>
<dbReference type="SUPFAM" id="SSF55874">
    <property type="entry name" value="ATPase domain of HSP90 chaperone/DNA topoisomerase II/histidine kinase"/>
    <property type="match status" value="1"/>
</dbReference>
<dbReference type="Gene3D" id="1.10.287.130">
    <property type="match status" value="1"/>
</dbReference>
<dbReference type="InterPro" id="IPR036890">
    <property type="entry name" value="HATPase_C_sf"/>
</dbReference>
<gene>
    <name evidence="15" type="ORF">G3569_04415</name>
</gene>
<comment type="catalytic activity">
    <reaction evidence="1">
        <text>ATP + protein L-histidine = ADP + protein N-phospho-L-histidine.</text>
        <dbReference type="EC" id="2.7.13.3"/>
    </reaction>
</comment>
<evidence type="ECO:0000256" key="6">
    <source>
        <dbReference type="ARBA" id="ARBA00022679"/>
    </source>
</evidence>
<evidence type="ECO:0000256" key="4">
    <source>
        <dbReference type="ARBA" id="ARBA00022475"/>
    </source>
</evidence>
<dbReference type="SUPFAM" id="SSF47384">
    <property type="entry name" value="Homodimeric domain of signal transducing histidine kinase"/>
    <property type="match status" value="1"/>
</dbReference>
<feature type="compositionally biased region" description="Basic and acidic residues" evidence="12">
    <location>
        <begin position="556"/>
        <end position="566"/>
    </location>
</feature>
<keyword evidence="16" id="KW-1185">Reference proteome</keyword>
<comment type="subcellular location">
    <subcellularLocation>
        <location evidence="2">Cell membrane</location>
    </subcellularLocation>
</comment>
<dbReference type="EMBL" id="JAALLS010000004">
    <property type="protein sequence ID" value="NGP87588.1"/>
    <property type="molecule type" value="Genomic_DNA"/>
</dbReference>
<keyword evidence="13" id="KW-0812">Transmembrane</keyword>
<sequence>MKRYGSLRWLLLAVGIIAIIGLTGMNVYSLYALHENTLESNRENKKLQIAEFSDKIRYRFFESYYGLSSIDIKHLKSTFRKTGKFSDEVISKLNKAADDKIFDNIYFIPSDSKVCQQNEAILRYNDKLEKFVRTSSYPELVCDGMGISRTQMKSLIDDYKYSNKVIFDSHRSVTIAILDPSEKSIFGYLTMPFNQDYLRNEYLPKKLAEKFGTPDQSDMHVWLRDWVNDEIIASSDTTVQYDHEKVQFEQDFPSLFDYWELQVAFTDQSAVAASNASLIKNITVLGAAMLLLIGALVFMFRSAQKERALAQRQAGFLANVTHELKTPLAVMQAAGENLADGRVTDKTRLKNYGNHIFNEAVRLRKMIEKLLDVAKADAGQSLVEPEPINLAKKLHSYIDEHKKYIEKKGFTLHTTIEENLPMVMVDPNSFETIVSNLVENAIKYSTDEKFIHIRLKKEDEKLVLQVEDHGVGMNNKVTAHIFEKFFRAEDTLTAKTKGHGLGLSIVSNLVELNDGDITVSSTPEEGSTFTITFPVILDEEDTTDQPNTSYSTESDSLNKESEIYVN</sequence>
<keyword evidence="6" id="KW-0808">Transferase</keyword>
<feature type="domain" description="Histidine kinase" evidence="14">
    <location>
        <begin position="319"/>
        <end position="537"/>
    </location>
</feature>
<dbReference type="GO" id="GO:0000155">
    <property type="term" value="F:phosphorelay sensor kinase activity"/>
    <property type="evidence" value="ECO:0007669"/>
    <property type="project" value="InterPro"/>
</dbReference>
<dbReference type="PROSITE" id="PS50109">
    <property type="entry name" value="HIS_KIN"/>
    <property type="match status" value="1"/>
</dbReference>
<evidence type="ECO:0000256" key="3">
    <source>
        <dbReference type="ARBA" id="ARBA00012438"/>
    </source>
</evidence>
<dbReference type="PANTHER" id="PTHR43547">
    <property type="entry name" value="TWO-COMPONENT HISTIDINE KINASE"/>
    <property type="match status" value="1"/>
</dbReference>
<evidence type="ECO:0000256" key="13">
    <source>
        <dbReference type="SAM" id="Phobius"/>
    </source>
</evidence>
<dbReference type="InterPro" id="IPR003594">
    <property type="entry name" value="HATPase_dom"/>
</dbReference>
<evidence type="ECO:0000256" key="2">
    <source>
        <dbReference type="ARBA" id="ARBA00004236"/>
    </source>
</evidence>
<dbReference type="GO" id="GO:0005886">
    <property type="term" value="C:plasma membrane"/>
    <property type="evidence" value="ECO:0007669"/>
    <property type="project" value="UniProtKB-SubCell"/>
</dbReference>
<dbReference type="AlphaFoldDB" id="A0A6M1SUF3"/>
<dbReference type="RefSeq" id="WP_165266489.1">
    <property type="nucleotide sequence ID" value="NZ_JAALLS010000004.1"/>
</dbReference>
<protein>
    <recommendedName>
        <fullName evidence="3">histidine kinase</fullName>
        <ecNumber evidence="3">2.7.13.3</ecNumber>
    </recommendedName>
</protein>
<name>A0A6M1SUF3_9BACT</name>
<dbReference type="EC" id="2.7.13.3" evidence="3"/>
<dbReference type="InterPro" id="IPR005467">
    <property type="entry name" value="His_kinase_dom"/>
</dbReference>
<dbReference type="CDD" id="cd00082">
    <property type="entry name" value="HisKA"/>
    <property type="match status" value="1"/>
</dbReference>
<evidence type="ECO:0000256" key="5">
    <source>
        <dbReference type="ARBA" id="ARBA00022553"/>
    </source>
</evidence>
<dbReference type="Proteomes" id="UP000479132">
    <property type="component" value="Unassembled WGS sequence"/>
</dbReference>
<comment type="caution">
    <text evidence="15">The sequence shown here is derived from an EMBL/GenBank/DDBJ whole genome shotgun (WGS) entry which is preliminary data.</text>
</comment>
<dbReference type="FunFam" id="3.30.565.10:FF:000023">
    <property type="entry name" value="PAS domain-containing sensor histidine kinase"/>
    <property type="match status" value="1"/>
</dbReference>
<evidence type="ECO:0000256" key="12">
    <source>
        <dbReference type="SAM" id="MobiDB-lite"/>
    </source>
</evidence>
<evidence type="ECO:0000313" key="16">
    <source>
        <dbReference type="Proteomes" id="UP000479132"/>
    </source>
</evidence>
<evidence type="ECO:0000256" key="10">
    <source>
        <dbReference type="ARBA" id="ARBA00023012"/>
    </source>
</evidence>
<feature type="transmembrane region" description="Helical" evidence="13">
    <location>
        <begin position="9"/>
        <end position="31"/>
    </location>
</feature>
<evidence type="ECO:0000256" key="11">
    <source>
        <dbReference type="ARBA" id="ARBA00023136"/>
    </source>
</evidence>
<keyword evidence="8 15" id="KW-0418">Kinase</keyword>
<feature type="transmembrane region" description="Helical" evidence="13">
    <location>
        <begin position="282"/>
        <end position="300"/>
    </location>
</feature>
<keyword evidence="9" id="KW-0067">ATP-binding</keyword>
<keyword evidence="11 13" id="KW-0472">Membrane</keyword>
<keyword evidence="4" id="KW-1003">Cell membrane</keyword>
<proteinExistence type="predicted"/>
<keyword evidence="13" id="KW-1133">Transmembrane helix</keyword>